<keyword evidence="4" id="KW-0540">Nuclease</keyword>
<dbReference type="PANTHER" id="PTHR22930">
    <property type="match status" value="1"/>
</dbReference>
<dbReference type="GO" id="GO:0046872">
    <property type="term" value="F:metal ion binding"/>
    <property type="evidence" value="ECO:0007669"/>
    <property type="project" value="UniProtKB-KW"/>
</dbReference>
<reference evidence="9 10" key="1">
    <citation type="submission" date="2023-11" db="EMBL/GenBank/DDBJ databases">
        <authorList>
            <person name="Hedman E."/>
            <person name="Englund M."/>
            <person name="Stromberg M."/>
            <person name="Nyberg Akerstrom W."/>
            <person name="Nylinder S."/>
            <person name="Jareborg N."/>
            <person name="Kallberg Y."/>
            <person name="Kronander E."/>
        </authorList>
    </citation>
    <scope>NUCLEOTIDE SEQUENCE [LARGE SCALE GENOMIC DNA]</scope>
</reference>
<proteinExistence type="inferred from homology"/>
<dbReference type="GO" id="GO:0016787">
    <property type="term" value="F:hydrolase activity"/>
    <property type="evidence" value="ECO:0007669"/>
    <property type="project" value="UniProtKB-KW"/>
</dbReference>
<evidence type="ECO:0000256" key="2">
    <source>
        <dbReference type="ARBA" id="ARBA00004123"/>
    </source>
</evidence>
<name>A0AAV1L825_9NEOP</name>
<comment type="caution">
    <text evidence="9">The sequence shown here is derived from an EMBL/GenBank/DDBJ whole genome shotgun (WGS) entry which is preliminary data.</text>
</comment>
<comment type="similarity">
    <text evidence="3">Belongs to the HARBI1 family.</text>
</comment>
<evidence type="ECO:0000313" key="10">
    <source>
        <dbReference type="Proteomes" id="UP001314205"/>
    </source>
</evidence>
<keyword evidence="6" id="KW-0378">Hydrolase</keyword>
<dbReference type="EMBL" id="CAVLGL010000086">
    <property type="protein sequence ID" value="CAK1591411.1"/>
    <property type="molecule type" value="Genomic_DNA"/>
</dbReference>
<sequence>MTKFIICANSFLWTDVMSSDSSDEEALAAFLFYRNRRRQRKSRKYWIHPYIERNINCRVFVAAQELQHDDNKFLSFYRMSKETYLHLVTLIKPAIHQRNTIFRECVSAEERILITLRYLGSGCSFVSLGLYFARGDNTICKVIAETTVIIWEILNRDYMPLPNVQHWKDIAARFDRLWNLPNCLGACDGKHIRIEKLPNSGSSNFNYKSYHSIVLMACCNADGLFTVIETGYAGRNSDGGIFSASRIKRWIEHGRLNIPLPSKLPNDPSNYEFPYYFIGDEAFPLLSYFMRPYPQRTLNDLRRVFNYRISRGRNTIECAFGMMTEKFQVLSTAIRCHTIEKVSNIIKAVCILHNFVRQHEGILYSPREVIQNRSVTIPVTMTIQPQNIEITATMSPHNQRNYLANYFISEQGSLPWQYQYCLQNTM</sequence>
<gene>
    <name evidence="9" type="ORF">PARMNEM_LOCUS11660</name>
</gene>
<accession>A0AAV1L825</accession>
<dbReference type="GO" id="GO:0004518">
    <property type="term" value="F:nuclease activity"/>
    <property type="evidence" value="ECO:0007669"/>
    <property type="project" value="UniProtKB-KW"/>
</dbReference>
<comment type="subcellular location">
    <subcellularLocation>
        <location evidence="2">Nucleus</location>
    </subcellularLocation>
</comment>
<comment type="cofactor">
    <cofactor evidence="1">
        <name>a divalent metal cation</name>
        <dbReference type="ChEBI" id="CHEBI:60240"/>
    </cofactor>
</comment>
<keyword evidence="10" id="KW-1185">Reference proteome</keyword>
<dbReference type="Proteomes" id="UP001314205">
    <property type="component" value="Unassembled WGS sequence"/>
</dbReference>
<keyword evidence="7" id="KW-0539">Nucleus</keyword>
<evidence type="ECO:0000256" key="1">
    <source>
        <dbReference type="ARBA" id="ARBA00001968"/>
    </source>
</evidence>
<evidence type="ECO:0000256" key="7">
    <source>
        <dbReference type="ARBA" id="ARBA00023242"/>
    </source>
</evidence>
<organism evidence="9 10">
    <name type="scientific">Parnassius mnemosyne</name>
    <name type="common">clouded apollo</name>
    <dbReference type="NCBI Taxonomy" id="213953"/>
    <lineage>
        <taxon>Eukaryota</taxon>
        <taxon>Metazoa</taxon>
        <taxon>Ecdysozoa</taxon>
        <taxon>Arthropoda</taxon>
        <taxon>Hexapoda</taxon>
        <taxon>Insecta</taxon>
        <taxon>Pterygota</taxon>
        <taxon>Neoptera</taxon>
        <taxon>Endopterygota</taxon>
        <taxon>Lepidoptera</taxon>
        <taxon>Glossata</taxon>
        <taxon>Ditrysia</taxon>
        <taxon>Papilionoidea</taxon>
        <taxon>Papilionidae</taxon>
        <taxon>Parnassiinae</taxon>
        <taxon>Parnassini</taxon>
        <taxon>Parnassius</taxon>
        <taxon>Driopa</taxon>
    </lineage>
</organism>
<evidence type="ECO:0000256" key="6">
    <source>
        <dbReference type="ARBA" id="ARBA00022801"/>
    </source>
</evidence>
<evidence type="ECO:0000259" key="8">
    <source>
        <dbReference type="Pfam" id="PF13359"/>
    </source>
</evidence>
<dbReference type="InterPro" id="IPR045249">
    <property type="entry name" value="HARBI1-like"/>
</dbReference>
<evidence type="ECO:0000313" key="9">
    <source>
        <dbReference type="EMBL" id="CAK1591411.1"/>
    </source>
</evidence>
<feature type="domain" description="DDE Tnp4" evidence="8">
    <location>
        <begin position="188"/>
        <end position="354"/>
    </location>
</feature>
<dbReference type="InterPro" id="IPR027806">
    <property type="entry name" value="HARBI1_dom"/>
</dbReference>
<dbReference type="PANTHER" id="PTHR22930:SF269">
    <property type="entry name" value="NUCLEASE HARBI1-LIKE PROTEIN"/>
    <property type="match status" value="1"/>
</dbReference>
<evidence type="ECO:0000256" key="5">
    <source>
        <dbReference type="ARBA" id="ARBA00022723"/>
    </source>
</evidence>
<dbReference type="Pfam" id="PF13359">
    <property type="entry name" value="DDE_Tnp_4"/>
    <property type="match status" value="1"/>
</dbReference>
<evidence type="ECO:0000256" key="3">
    <source>
        <dbReference type="ARBA" id="ARBA00006958"/>
    </source>
</evidence>
<dbReference type="AlphaFoldDB" id="A0AAV1L825"/>
<dbReference type="GO" id="GO:0005634">
    <property type="term" value="C:nucleus"/>
    <property type="evidence" value="ECO:0007669"/>
    <property type="project" value="UniProtKB-SubCell"/>
</dbReference>
<keyword evidence="5" id="KW-0479">Metal-binding</keyword>
<protein>
    <recommendedName>
        <fullName evidence="8">DDE Tnp4 domain-containing protein</fullName>
    </recommendedName>
</protein>
<evidence type="ECO:0000256" key="4">
    <source>
        <dbReference type="ARBA" id="ARBA00022722"/>
    </source>
</evidence>